<proteinExistence type="predicted"/>
<evidence type="ECO:0000313" key="1">
    <source>
        <dbReference type="EMBL" id="JAD61980.1"/>
    </source>
</evidence>
<protein>
    <submittedName>
        <fullName evidence="1">Uncharacterized protein</fullName>
    </submittedName>
</protein>
<organism evidence="1">
    <name type="scientific">Arundo donax</name>
    <name type="common">Giant reed</name>
    <name type="synonym">Donax arundinaceus</name>
    <dbReference type="NCBI Taxonomy" id="35708"/>
    <lineage>
        <taxon>Eukaryota</taxon>
        <taxon>Viridiplantae</taxon>
        <taxon>Streptophyta</taxon>
        <taxon>Embryophyta</taxon>
        <taxon>Tracheophyta</taxon>
        <taxon>Spermatophyta</taxon>
        <taxon>Magnoliopsida</taxon>
        <taxon>Liliopsida</taxon>
        <taxon>Poales</taxon>
        <taxon>Poaceae</taxon>
        <taxon>PACMAD clade</taxon>
        <taxon>Arundinoideae</taxon>
        <taxon>Arundineae</taxon>
        <taxon>Arundo</taxon>
    </lineage>
</organism>
<reference evidence="1" key="1">
    <citation type="submission" date="2014-09" db="EMBL/GenBank/DDBJ databases">
        <authorList>
            <person name="Magalhaes I.L.F."/>
            <person name="Oliveira U."/>
            <person name="Santos F.R."/>
            <person name="Vidigal T.H.D.A."/>
            <person name="Brescovit A.D."/>
            <person name="Santos A.J."/>
        </authorList>
    </citation>
    <scope>NUCLEOTIDE SEQUENCE</scope>
    <source>
        <tissue evidence="1">Shoot tissue taken approximately 20 cm above the soil surface</tissue>
    </source>
</reference>
<dbReference type="AlphaFoldDB" id="A0A0A9BL73"/>
<reference evidence="1" key="2">
    <citation type="journal article" date="2015" name="Data Brief">
        <title>Shoot transcriptome of the giant reed, Arundo donax.</title>
        <authorList>
            <person name="Barrero R.A."/>
            <person name="Guerrero F.D."/>
            <person name="Moolhuijzen P."/>
            <person name="Goolsby J.A."/>
            <person name="Tidwell J."/>
            <person name="Bellgard S.E."/>
            <person name="Bellgard M.I."/>
        </authorList>
    </citation>
    <scope>NUCLEOTIDE SEQUENCE</scope>
    <source>
        <tissue evidence="1">Shoot tissue taken approximately 20 cm above the soil surface</tissue>
    </source>
</reference>
<name>A0A0A9BL73_ARUDO</name>
<accession>A0A0A9BL73</accession>
<dbReference type="EMBL" id="GBRH01235915">
    <property type="protein sequence ID" value="JAD61980.1"/>
    <property type="molecule type" value="Transcribed_RNA"/>
</dbReference>
<sequence>MGFHHLQVRKRSSSRSSVKVMLECDDYWMTAATTHVMFKAWYHLRFSFRCR</sequence>